<evidence type="ECO:0000313" key="5">
    <source>
        <dbReference type="Proteomes" id="UP000327013"/>
    </source>
</evidence>
<feature type="region of interest" description="Disordered" evidence="2">
    <location>
        <begin position="894"/>
        <end position="935"/>
    </location>
</feature>
<feature type="compositionally biased region" description="Low complexity" evidence="2">
    <location>
        <begin position="43"/>
        <end position="53"/>
    </location>
</feature>
<evidence type="ECO:0000256" key="1">
    <source>
        <dbReference type="PROSITE-ProRule" id="PRU00723"/>
    </source>
</evidence>
<evidence type="ECO:0000259" key="3">
    <source>
        <dbReference type="PROSITE" id="PS50103"/>
    </source>
</evidence>
<proteinExistence type="predicted"/>
<protein>
    <recommendedName>
        <fullName evidence="3">C3H1-type domain-containing protein</fullName>
    </recommendedName>
</protein>
<feature type="compositionally biased region" description="Polar residues" evidence="2">
    <location>
        <begin position="1099"/>
        <end position="1115"/>
    </location>
</feature>
<keyword evidence="5" id="KW-1185">Reference proteome</keyword>
<feature type="compositionally biased region" description="Low complexity" evidence="2">
    <location>
        <begin position="1016"/>
        <end position="1032"/>
    </location>
</feature>
<feature type="compositionally biased region" description="Polar residues" evidence="2">
    <location>
        <begin position="1004"/>
        <end position="1015"/>
    </location>
</feature>
<dbReference type="InterPro" id="IPR052650">
    <property type="entry name" value="Zinc_finger_CCCH"/>
</dbReference>
<feature type="zinc finger region" description="C3H1-type" evidence="1">
    <location>
        <begin position="753"/>
        <end position="780"/>
    </location>
</feature>
<feature type="region of interest" description="Disordered" evidence="2">
    <location>
        <begin position="1"/>
        <end position="104"/>
    </location>
</feature>
<feature type="compositionally biased region" description="Low complexity" evidence="2">
    <location>
        <begin position="460"/>
        <end position="473"/>
    </location>
</feature>
<feature type="compositionally biased region" description="Acidic residues" evidence="2">
    <location>
        <begin position="358"/>
        <end position="373"/>
    </location>
</feature>
<feature type="compositionally biased region" description="Polar residues" evidence="2">
    <location>
        <begin position="1127"/>
        <end position="1143"/>
    </location>
</feature>
<feature type="compositionally biased region" description="Pro residues" evidence="2">
    <location>
        <begin position="17"/>
        <end position="36"/>
    </location>
</feature>
<dbReference type="OrthoDB" id="21470at2759"/>
<keyword evidence="1" id="KW-0479">Metal-binding</keyword>
<sequence>MYGQGNYGPQFGHGPNAPMPPAYPQRPLAPPPPPPHFQQGSSAPLPLLNQQAPPAVPPPHVGHPGPHIYHQHGHPAPTPTINQGPPIRVPSGGMPNTGQSYLQMHGSASLPHTYSNIQQKSQHPSHLGAQNVHHIPPPVPPPPLGPPRSEMLQVPPPPRVLPPPPQEQTLYRAPVHPRPQQPGAMQSLQHFPSLPPPPPTHSFSSPAQVGSFVRSTVGESQSPFLVPPPPPSSPPPIPPSPPLPTSSLTSSSTPQPVRHIAPDHVGNLNQEGGSGSEVGPLVRDGTSDLPPPPPKPTEEKFVQKIEGLCQLIAKNGHDIEDMTYRSEVVSTLRPFKNESSVQSDRLMVGGRCNSPSDSDMEMEDDFTQSDEDQGVNHSIERLNNGCDLVHKKLDAKEQLHVLHSVAEGSPLKNVLSEKVTCSRSTELGEQGLHHEHSAFGRSASEVHSPVMISAGASECPAASNSKKSSSPLSDELGQSRTAATQAINSDMHSGELSKGGSPFRLLQHHYASDDSSGNDDEPHREDGSVLKLSPSVTAGAMNSHGDTGCNLETDLESKGSCRTGKGFGRLSESSMPYRAQEIPSDAQKEVKETGTASISSGTTDEHVDCNHDNQVPISHSASHEAVWVKDDMDSAGVDVSKSSMSQNKNKEKKEKLESTPSKVDEFGRLVREDATDSDSDDSHYTRRRNKRGRSRSRSRSPLDRRRRRRSPWKRRERRSRSPSWSPRNRRSRSRSPLFRRTGEFSVENRRRDKGQLPECFDFLRGRCYRGASCRYMHHESDRSSGSRHQRSKQKYLEVPPSMKNSKFREEIHDLSAEVSNHEREAFKSQVQSFQDVDGATEDGNINWKREDTIRDAQQSGISDSDGRIFKSDISKYESSRDVAEVQKMQAIEENAEEPTTDIPDGESCRGTVDSQQPFSFDGFPSQSVSDADALKSQGNTSQDILSFLKSSATQQSQSILCISGLQNADYPSRLVYDSSISDSSQDLTSMTSSNKLSMVEPLPNTKSSTQPCPDTSSVSQLLSSEQFSLQSSAPKDSSHHISAMGFSHHPSELHPPPVSHGANAAHMPEALKDHNLTPQSASFPFGSAPAESFHPCKAPSSNQNSQYSVPQSTWISLPPPPPRPLYDSTSNAGTATPGVSSQFQEDHLLTFSSQTSVRLYPSNRPVYTQAGEFPSQAYRPGKEHHRPFSYLEDLGSNPPPMSNQPSQPLCSTSLTRENHLSQLPAQDVISSSSFATGNMRPQLMPTSQELFPNEMKPFSGDNLAPVELIKSSSQSHPYSQQQRPPYGLQYPATDSILGVPGKIGPVSKYPPDLLDGHKSSQILAFGGTRISAHYNPYASTFEQPLSSKFSSDEFKQDKGAPCSNKYDCSFNLSHVPVDGLGVGSVGSRQTTSSPSSTKAVGQILPRLGGDQYDPLFDSIEPSSNSFRRDDHGLKQELSGESDTILRLSGTRKPLNVEEKHKEFGSVASTASLDNDEYGETADAEVGAVENESPNNPINVANMTGGEIEIDQIKSSGKSRKSKDSRSMKLFKIAVADFVKEVLKPSWRQGNMSKEAFKTIVKKTVDKVSGAMKSHKVPKSQAKIDQYIDSSQRKLTKLVMGYVDKYVKV</sequence>
<feature type="compositionally biased region" description="Basic residues" evidence="2">
    <location>
        <begin position="685"/>
        <end position="720"/>
    </location>
</feature>
<dbReference type="InterPro" id="IPR000571">
    <property type="entry name" value="Znf_CCCH"/>
</dbReference>
<dbReference type="PROSITE" id="PS50103">
    <property type="entry name" value="ZF_C3H1"/>
    <property type="match status" value="1"/>
</dbReference>
<accession>A0A5N6RSV3</accession>
<feature type="region of interest" description="Disordered" evidence="2">
    <location>
        <begin position="340"/>
        <end position="373"/>
    </location>
</feature>
<keyword evidence="1" id="KW-0863">Zinc-finger</keyword>
<feature type="domain" description="C3H1-type" evidence="3">
    <location>
        <begin position="753"/>
        <end position="780"/>
    </location>
</feature>
<dbReference type="Proteomes" id="UP000327013">
    <property type="component" value="Chromosome 8"/>
</dbReference>
<feature type="compositionally biased region" description="Low complexity" evidence="2">
    <location>
        <begin position="245"/>
        <end position="256"/>
    </location>
</feature>
<feature type="region of interest" description="Disordered" evidence="2">
    <location>
        <begin position="457"/>
        <end position="480"/>
    </location>
</feature>
<reference evidence="4 5" key="1">
    <citation type="submission" date="2019-06" db="EMBL/GenBank/DDBJ databases">
        <title>A chromosomal-level reference genome of Carpinus fangiana (Coryloideae, Betulaceae).</title>
        <authorList>
            <person name="Yang X."/>
            <person name="Wang Z."/>
            <person name="Zhang L."/>
            <person name="Hao G."/>
            <person name="Liu J."/>
            <person name="Yang Y."/>
        </authorList>
    </citation>
    <scope>NUCLEOTIDE SEQUENCE [LARGE SCALE GENOMIC DNA]</scope>
    <source>
        <strain evidence="4">Cfa_2016G</strain>
        <tissue evidence="4">Leaf</tissue>
    </source>
</reference>
<feature type="region of interest" description="Disordered" evidence="2">
    <location>
        <begin position="117"/>
        <end position="299"/>
    </location>
</feature>
<keyword evidence="1" id="KW-0862">Zinc</keyword>
<feature type="region of interest" description="Disordered" evidence="2">
    <location>
        <begin position="1172"/>
        <end position="1211"/>
    </location>
</feature>
<dbReference type="GO" id="GO:0008270">
    <property type="term" value="F:zinc ion binding"/>
    <property type="evidence" value="ECO:0007669"/>
    <property type="project" value="UniProtKB-KW"/>
</dbReference>
<organism evidence="4 5">
    <name type="scientific">Carpinus fangiana</name>
    <dbReference type="NCBI Taxonomy" id="176857"/>
    <lineage>
        <taxon>Eukaryota</taxon>
        <taxon>Viridiplantae</taxon>
        <taxon>Streptophyta</taxon>
        <taxon>Embryophyta</taxon>
        <taxon>Tracheophyta</taxon>
        <taxon>Spermatophyta</taxon>
        <taxon>Magnoliopsida</taxon>
        <taxon>eudicotyledons</taxon>
        <taxon>Gunneridae</taxon>
        <taxon>Pentapetalae</taxon>
        <taxon>rosids</taxon>
        <taxon>fabids</taxon>
        <taxon>Fagales</taxon>
        <taxon>Betulaceae</taxon>
        <taxon>Carpinus</taxon>
    </lineage>
</organism>
<dbReference type="EMBL" id="CM017328">
    <property type="protein sequence ID" value="KAE8124471.1"/>
    <property type="molecule type" value="Genomic_DNA"/>
</dbReference>
<feature type="compositionally biased region" description="Pro residues" evidence="2">
    <location>
        <begin position="154"/>
        <end position="166"/>
    </location>
</feature>
<dbReference type="Gene3D" id="3.30.1370.210">
    <property type="match status" value="1"/>
</dbReference>
<feature type="compositionally biased region" description="Polar residues" evidence="2">
    <location>
        <begin position="912"/>
        <end position="929"/>
    </location>
</feature>
<evidence type="ECO:0000256" key="2">
    <source>
        <dbReference type="SAM" id="MobiDB-lite"/>
    </source>
</evidence>
<feature type="compositionally biased region" description="Pro residues" evidence="2">
    <location>
        <begin position="225"/>
        <end position="244"/>
    </location>
</feature>
<feature type="region of interest" description="Disordered" evidence="2">
    <location>
        <begin position="537"/>
        <end position="737"/>
    </location>
</feature>
<gene>
    <name evidence="4" type="ORF">FH972_019353</name>
</gene>
<dbReference type="PANTHER" id="PTHR36886:SF7">
    <property type="entry name" value="EXPRESSED PROTEIN"/>
    <property type="match status" value="1"/>
</dbReference>
<dbReference type="PANTHER" id="PTHR36886">
    <property type="entry name" value="PROTEIN FRIGIDA-ESSENTIAL 1"/>
    <property type="match status" value="1"/>
</dbReference>
<feature type="compositionally biased region" description="Pro residues" evidence="2">
    <location>
        <begin position="135"/>
        <end position="146"/>
    </location>
</feature>
<feature type="compositionally biased region" description="Basic and acidic residues" evidence="2">
    <location>
        <begin position="648"/>
        <end position="684"/>
    </location>
</feature>
<feature type="region of interest" description="Disordered" evidence="2">
    <location>
        <begin position="982"/>
        <end position="1143"/>
    </location>
</feature>
<name>A0A5N6RSV3_9ROSI</name>
<evidence type="ECO:0000313" key="4">
    <source>
        <dbReference type="EMBL" id="KAE8124471.1"/>
    </source>
</evidence>